<dbReference type="Gene3D" id="3.40.50.2300">
    <property type="match status" value="2"/>
</dbReference>
<dbReference type="SMART" id="SM00354">
    <property type="entry name" value="HTH_LACI"/>
    <property type="match status" value="1"/>
</dbReference>
<dbReference type="CDD" id="cd06267">
    <property type="entry name" value="PBP1_LacI_sugar_binding-like"/>
    <property type="match status" value="1"/>
</dbReference>
<dbReference type="InterPro" id="IPR028082">
    <property type="entry name" value="Peripla_BP_I"/>
</dbReference>
<evidence type="ECO:0000256" key="2">
    <source>
        <dbReference type="ARBA" id="ARBA00023125"/>
    </source>
</evidence>
<evidence type="ECO:0000259" key="4">
    <source>
        <dbReference type="PROSITE" id="PS50932"/>
    </source>
</evidence>
<comment type="caution">
    <text evidence="5">The sequence shown here is derived from an EMBL/GenBank/DDBJ whole genome shotgun (WGS) entry which is preliminary data.</text>
</comment>
<dbReference type="Pfam" id="PF13377">
    <property type="entry name" value="Peripla_BP_3"/>
    <property type="match status" value="1"/>
</dbReference>
<feature type="domain" description="HTH lacI-type" evidence="4">
    <location>
        <begin position="4"/>
        <end position="58"/>
    </location>
</feature>
<dbReference type="PANTHER" id="PTHR30146:SF109">
    <property type="entry name" value="HTH-TYPE TRANSCRIPTIONAL REGULATOR GALS"/>
    <property type="match status" value="1"/>
</dbReference>
<keyword evidence="6" id="KW-1185">Reference proteome</keyword>
<evidence type="ECO:0000256" key="3">
    <source>
        <dbReference type="ARBA" id="ARBA00023163"/>
    </source>
</evidence>
<keyword evidence="3" id="KW-0804">Transcription</keyword>
<evidence type="ECO:0000313" key="6">
    <source>
        <dbReference type="Proteomes" id="UP001597469"/>
    </source>
</evidence>
<dbReference type="EMBL" id="JBHULN010000007">
    <property type="protein sequence ID" value="MFD2571628.1"/>
    <property type="molecule type" value="Genomic_DNA"/>
</dbReference>
<dbReference type="InterPro" id="IPR010982">
    <property type="entry name" value="Lambda_DNA-bd_dom_sf"/>
</dbReference>
<dbReference type="CDD" id="cd01392">
    <property type="entry name" value="HTH_LacI"/>
    <property type="match status" value="1"/>
</dbReference>
<dbReference type="GO" id="GO:0003677">
    <property type="term" value="F:DNA binding"/>
    <property type="evidence" value="ECO:0007669"/>
    <property type="project" value="UniProtKB-KW"/>
</dbReference>
<dbReference type="PANTHER" id="PTHR30146">
    <property type="entry name" value="LACI-RELATED TRANSCRIPTIONAL REPRESSOR"/>
    <property type="match status" value="1"/>
</dbReference>
<dbReference type="SUPFAM" id="SSF47413">
    <property type="entry name" value="lambda repressor-like DNA-binding domains"/>
    <property type="match status" value="1"/>
</dbReference>
<sequence>MEAVTIKDIARALNLSTSTVSRALRGSYEINAETKRLVMEYAERMNYRPNPIALSLKENRSRVIGVIVPQIANDFFSQTINGIEAIAYNRGYHVIISQSHESFEREVLTVQQSVARKVDGLLISLSSQTNDVTHLQELQQKNFPIVMFDRVSAELEASQIIADNYAGAFAATEHLIQTGRRRIAHVTIPAYMSITQQRLAGYRAALEQYGIPFDETLVRHVGFGQHEVDPIVDDLLNQSPAPDAFFTASDRLALGCLAALRKRNVIIPEQVSFIGFTNLLVADLLDPPMSTVVQPAQEIGQVAAEQLIELIERKQKAPAIGTTKIPTQLIIRASSMREKHLV</sequence>
<dbReference type="Pfam" id="PF00356">
    <property type="entry name" value="LacI"/>
    <property type="match status" value="1"/>
</dbReference>
<proteinExistence type="predicted"/>
<dbReference type="PROSITE" id="PS50932">
    <property type="entry name" value="HTH_LACI_2"/>
    <property type="match status" value="1"/>
</dbReference>
<dbReference type="Proteomes" id="UP001597469">
    <property type="component" value="Unassembled WGS sequence"/>
</dbReference>
<dbReference type="InterPro" id="IPR046335">
    <property type="entry name" value="LacI/GalR-like_sensor"/>
</dbReference>
<dbReference type="SUPFAM" id="SSF53822">
    <property type="entry name" value="Periplasmic binding protein-like I"/>
    <property type="match status" value="1"/>
</dbReference>
<keyword evidence="1" id="KW-0805">Transcription regulation</keyword>
<dbReference type="Gene3D" id="1.10.260.40">
    <property type="entry name" value="lambda repressor-like DNA-binding domains"/>
    <property type="match status" value="1"/>
</dbReference>
<dbReference type="InterPro" id="IPR000843">
    <property type="entry name" value="HTH_LacI"/>
</dbReference>
<keyword evidence="2 5" id="KW-0238">DNA-binding</keyword>
<dbReference type="RefSeq" id="WP_381523336.1">
    <property type="nucleotide sequence ID" value="NZ_JBHULN010000007.1"/>
</dbReference>
<gene>
    <name evidence="5" type="ORF">ACFSUS_13370</name>
</gene>
<reference evidence="6" key="1">
    <citation type="journal article" date="2019" name="Int. J. Syst. Evol. Microbiol.">
        <title>The Global Catalogue of Microorganisms (GCM) 10K type strain sequencing project: providing services to taxonomists for standard genome sequencing and annotation.</title>
        <authorList>
            <consortium name="The Broad Institute Genomics Platform"/>
            <consortium name="The Broad Institute Genome Sequencing Center for Infectious Disease"/>
            <person name="Wu L."/>
            <person name="Ma J."/>
        </authorList>
    </citation>
    <scope>NUCLEOTIDE SEQUENCE [LARGE SCALE GENOMIC DNA]</scope>
    <source>
        <strain evidence="6">KCTC 42805</strain>
    </source>
</reference>
<accession>A0ABW5M3T5</accession>
<name>A0ABW5M3T5_9BACT</name>
<evidence type="ECO:0000256" key="1">
    <source>
        <dbReference type="ARBA" id="ARBA00023015"/>
    </source>
</evidence>
<evidence type="ECO:0000313" key="5">
    <source>
        <dbReference type="EMBL" id="MFD2571628.1"/>
    </source>
</evidence>
<organism evidence="5 6">
    <name type="scientific">Spirosoma soli</name>
    <dbReference type="NCBI Taxonomy" id="1770529"/>
    <lineage>
        <taxon>Bacteria</taxon>
        <taxon>Pseudomonadati</taxon>
        <taxon>Bacteroidota</taxon>
        <taxon>Cytophagia</taxon>
        <taxon>Cytophagales</taxon>
        <taxon>Cytophagaceae</taxon>
        <taxon>Spirosoma</taxon>
    </lineage>
</organism>
<protein>
    <submittedName>
        <fullName evidence="5">LacI family DNA-binding transcriptional regulator</fullName>
    </submittedName>
</protein>